<protein>
    <submittedName>
        <fullName evidence="2">Methanogenesis marker 13 metalloprotein</fullName>
    </submittedName>
</protein>
<dbReference type="InterPro" id="IPR052673">
    <property type="entry name" value="Ni-siroh_cyclase_CfbD"/>
</dbReference>
<dbReference type="SUPFAM" id="SSF53807">
    <property type="entry name" value="Helical backbone' metal receptor"/>
    <property type="match status" value="1"/>
</dbReference>
<sequence>MIYHPRPSPIAAAMYQLRDLGVDAIILHGPSGCCFRTARLLELDGVRVFTSNIDENAIVFGASENLKRALDYAINYLKNELKKEKPMIGIVGTCASMIIGEDLWEFVNDDRAIIIPVEVHSGSGDNTVGAIKAMESALKLGIIDEKEFERQKFLLKKATEIEKTRGMAKKEYIKPTYDDDLNEAIKALKGLKKKNAKIACVLNAKKETAYLFAHPLIVLNKYFNCVNIANLDTNKGLPKIRRDAKNILNRFKADYITGGLDEYPITGEKAVEILNDLDVDAVVVSGVPHALPIEKIDKDVVKIGISDGPRTYHPIKEIYNYAIVELDAHAKVLGKRDIVKSRFGEILDYTLRDAVQPL</sequence>
<dbReference type="HOGENOM" id="CLU_782144_0_0_2"/>
<proteinExistence type="predicted"/>
<feature type="domain" description="Nitrogenase/oxidoreductase component 1" evidence="1">
    <location>
        <begin position="24"/>
        <end position="142"/>
    </location>
</feature>
<dbReference type="eggNOG" id="arCOG04888">
    <property type="taxonomic scope" value="Archaea"/>
</dbReference>
<dbReference type="GO" id="GO:0016491">
    <property type="term" value="F:oxidoreductase activity"/>
    <property type="evidence" value="ECO:0007669"/>
    <property type="project" value="InterPro"/>
</dbReference>
<dbReference type="InterPro" id="IPR017675">
    <property type="entry name" value="CfbD"/>
</dbReference>
<gene>
    <name evidence="2" type="ordered locus">Mefer_1398</name>
</gene>
<dbReference type="OrthoDB" id="53142at2157"/>
<dbReference type="STRING" id="573064.Mefer_1398"/>
<dbReference type="NCBIfam" id="TIGR03282">
    <property type="entry name" value="methan_mark_13"/>
    <property type="match status" value="1"/>
</dbReference>
<dbReference type="PANTHER" id="PTHR42846">
    <property type="entry name" value="NI-SIROHYDROCHLORIN A,C-DIAMIDE REDUCTIVE CYCLASE COMPLEX, COMPONENT CFBD"/>
    <property type="match status" value="1"/>
</dbReference>
<organism evidence="2 3">
    <name type="scientific">Methanocaldococcus fervens (strain DSM 4213 / JCM 15782 / AG86)</name>
    <name type="common">Methanococcus fervens</name>
    <dbReference type="NCBI Taxonomy" id="573064"/>
    <lineage>
        <taxon>Archaea</taxon>
        <taxon>Methanobacteriati</taxon>
        <taxon>Methanobacteriota</taxon>
        <taxon>Methanomada group</taxon>
        <taxon>Methanococci</taxon>
        <taxon>Methanococcales</taxon>
        <taxon>Methanocaldococcaceae</taxon>
        <taxon>Methanocaldococcus</taxon>
    </lineage>
</organism>
<dbReference type="Proteomes" id="UP000001495">
    <property type="component" value="Chromosome"/>
</dbReference>
<reference evidence="2" key="1">
    <citation type="submission" date="2009-08" db="EMBL/GenBank/DDBJ databases">
        <title>Complete sequence of chromosome of Methanocaldococcus fervens AG86.</title>
        <authorList>
            <consortium name="US DOE Joint Genome Institute"/>
            <person name="Lucas S."/>
            <person name="Copeland A."/>
            <person name="Lapidus A."/>
            <person name="Glavina del Rio T."/>
            <person name="Tice H."/>
            <person name="Bruce D."/>
            <person name="Goodwin L."/>
            <person name="Pitluck S."/>
            <person name="Chertkov O."/>
            <person name="Detter J.C."/>
            <person name="Han C."/>
            <person name="Tapia R."/>
            <person name="Larimer F."/>
            <person name="Land M."/>
            <person name="Hauser L."/>
            <person name="Kyrpides N."/>
            <person name="Ovchinnikova G."/>
            <person name="Lupa-Sieprawska M."/>
            <person name="Whitman W.B."/>
        </authorList>
    </citation>
    <scope>NUCLEOTIDE SEQUENCE [LARGE SCALE GENOMIC DNA]</scope>
    <source>
        <strain evidence="2">AG86</strain>
    </source>
</reference>
<name>C7P9H3_METFA</name>
<keyword evidence="3" id="KW-1185">Reference proteome</keyword>
<dbReference type="InterPro" id="IPR000510">
    <property type="entry name" value="Nase/OxRdtase_comp1"/>
</dbReference>
<dbReference type="EMBL" id="CP001696">
    <property type="protein sequence ID" value="ACV25205.1"/>
    <property type="molecule type" value="Genomic_DNA"/>
</dbReference>
<accession>C7P9H3</accession>
<dbReference type="GeneID" id="8366103"/>
<dbReference type="RefSeq" id="WP_015791938.1">
    <property type="nucleotide sequence ID" value="NC_013156.1"/>
</dbReference>
<evidence type="ECO:0000313" key="3">
    <source>
        <dbReference type="Proteomes" id="UP000001495"/>
    </source>
</evidence>
<dbReference type="PANTHER" id="PTHR42846:SF1">
    <property type="entry name" value="NI-SIROHYDROCHLORIN A,C-DIAMIDE REDUCTIVE CYCLASE COMPLEX, COMPONENT CFBD"/>
    <property type="match status" value="1"/>
</dbReference>
<dbReference type="Gene3D" id="3.40.50.1980">
    <property type="entry name" value="Nitrogenase molybdenum iron protein domain"/>
    <property type="match status" value="1"/>
</dbReference>
<evidence type="ECO:0000259" key="1">
    <source>
        <dbReference type="Pfam" id="PF00148"/>
    </source>
</evidence>
<dbReference type="AlphaFoldDB" id="C7P9H3"/>
<evidence type="ECO:0000313" key="2">
    <source>
        <dbReference type="EMBL" id="ACV25205.1"/>
    </source>
</evidence>
<dbReference type="Pfam" id="PF00148">
    <property type="entry name" value="Oxidored_nitro"/>
    <property type="match status" value="1"/>
</dbReference>
<dbReference type="KEGG" id="mfe:Mefer_1398"/>